<evidence type="ECO:0000256" key="4">
    <source>
        <dbReference type="ARBA" id="ARBA00023136"/>
    </source>
</evidence>
<reference evidence="6" key="1">
    <citation type="submission" date="2007-04" db="EMBL/GenBank/DDBJ databases">
        <title>Annotation of Pediculus humanus corporis strain USDA.</title>
        <authorList>
            <person name="Kirkness E."/>
            <person name="Hannick L."/>
            <person name="Hass B."/>
            <person name="Bruggner R."/>
            <person name="Lawson D."/>
            <person name="Bidwell S."/>
            <person name="Joardar V."/>
            <person name="Caler E."/>
            <person name="Walenz B."/>
            <person name="Inman J."/>
            <person name="Schobel S."/>
            <person name="Galinsky K."/>
            <person name="Amedeo P."/>
            <person name="Strausberg R."/>
        </authorList>
    </citation>
    <scope>NUCLEOTIDE SEQUENCE</scope>
    <source>
        <strain evidence="6">USDA</strain>
    </source>
</reference>
<dbReference type="AlphaFoldDB" id="E0VSH7"/>
<accession>E0VSH7</accession>
<keyword evidence="2" id="KW-0812">Transmembrane</keyword>
<dbReference type="VEuPathDB" id="VectorBase:PHUM418710"/>
<comment type="subcellular location">
    <subcellularLocation>
        <location evidence="1">Membrane</location>
    </subcellularLocation>
</comment>
<dbReference type="InterPro" id="IPR012919">
    <property type="entry name" value="SUN_dom"/>
</dbReference>
<dbReference type="HOGENOM" id="CLU_043737_5_0_1"/>
<evidence type="ECO:0000259" key="5">
    <source>
        <dbReference type="PROSITE" id="PS51469"/>
    </source>
</evidence>
<keyword evidence="8" id="KW-1185">Reference proteome</keyword>
<dbReference type="KEGG" id="phu:Phum_PHUM418710"/>
<reference evidence="7" key="3">
    <citation type="submission" date="2020-05" db="UniProtKB">
        <authorList>
            <consortium name="EnsemblMetazoa"/>
        </authorList>
    </citation>
    <scope>IDENTIFICATION</scope>
    <source>
        <strain evidence="7">USDA</strain>
    </source>
</reference>
<evidence type="ECO:0000313" key="8">
    <source>
        <dbReference type="Proteomes" id="UP000009046"/>
    </source>
</evidence>
<name>E0VSH7_PEDHC</name>
<evidence type="ECO:0000256" key="3">
    <source>
        <dbReference type="ARBA" id="ARBA00022989"/>
    </source>
</evidence>
<protein>
    <recommendedName>
        <fullName evidence="5">SUN domain-containing protein</fullName>
    </recommendedName>
</protein>
<evidence type="ECO:0000256" key="1">
    <source>
        <dbReference type="ARBA" id="ARBA00004370"/>
    </source>
</evidence>
<dbReference type="Pfam" id="PF07738">
    <property type="entry name" value="Sad1_UNC"/>
    <property type="match status" value="1"/>
</dbReference>
<dbReference type="eggNOG" id="KOG2687">
    <property type="taxonomic scope" value="Eukaryota"/>
</dbReference>
<dbReference type="InParanoid" id="E0VSH7"/>
<dbReference type="Gene3D" id="2.60.120.260">
    <property type="entry name" value="Galactose-binding domain-like"/>
    <property type="match status" value="1"/>
</dbReference>
<dbReference type="GO" id="GO:0034993">
    <property type="term" value="C:meiotic nuclear membrane microtubule tethering complex"/>
    <property type="evidence" value="ECO:0007669"/>
    <property type="project" value="TreeGrafter"/>
</dbReference>
<dbReference type="PANTHER" id="PTHR12911:SF8">
    <property type="entry name" value="KLAROID PROTEIN-RELATED"/>
    <property type="match status" value="1"/>
</dbReference>
<dbReference type="EMBL" id="AAZO01005132">
    <property type="status" value="NOT_ANNOTATED_CDS"/>
    <property type="molecule type" value="Genomic_DNA"/>
</dbReference>
<evidence type="ECO:0000313" key="6">
    <source>
        <dbReference type="EMBL" id="EEB16333.1"/>
    </source>
</evidence>
<dbReference type="CTD" id="8234450"/>
<dbReference type="PROSITE" id="PS51469">
    <property type="entry name" value="SUN"/>
    <property type="match status" value="1"/>
</dbReference>
<organism>
    <name type="scientific">Pediculus humanus subsp. corporis</name>
    <name type="common">Body louse</name>
    <dbReference type="NCBI Taxonomy" id="121224"/>
    <lineage>
        <taxon>Eukaryota</taxon>
        <taxon>Metazoa</taxon>
        <taxon>Ecdysozoa</taxon>
        <taxon>Arthropoda</taxon>
        <taxon>Hexapoda</taxon>
        <taxon>Insecta</taxon>
        <taxon>Pterygota</taxon>
        <taxon>Neoptera</taxon>
        <taxon>Paraneoptera</taxon>
        <taxon>Psocodea</taxon>
        <taxon>Troctomorpha</taxon>
        <taxon>Phthiraptera</taxon>
        <taxon>Anoplura</taxon>
        <taxon>Pediculidae</taxon>
        <taxon>Pediculus</taxon>
    </lineage>
</organism>
<dbReference type="InterPro" id="IPR045119">
    <property type="entry name" value="SUN1-5"/>
</dbReference>
<dbReference type="STRING" id="121224.E0VSH7"/>
<dbReference type="EMBL" id="DS235751">
    <property type="protein sequence ID" value="EEB16333.1"/>
    <property type="molecule type" value="Genomic_DNA"/>
</dbReference>
<dbReference type="GO" id="GO:0043495">
    <property type="term" value="F:protein-membrane adaptor activity"/>
    <property type="evidence" value="ECO:0007669"/>
    <property type="project" value="TreeGrafter"/>
</dbReference>
<proteinExistence type="predicted"/>
<keyword evidence="4" id="KW-0472">Membrane</keyword>
<sequence length="223" mass="25737">MKAEIKTWIQAEIEKNSKLCSKTNKINPEQVRTMIKEEMKKQQKVQLKPDFASASAGMVLEATPTWTEGYSYIYFFFIPIRSTAPPPSIILEPTRQAGDCWPMEGQKGKLLIQLAARANIIGFTMEHIDPAMSLSGGTPEAPNNFSVFGLEYFNKDGERHFFGTYSYDNKNEEENQYFRVQNVVRKSFLYIQLEISSNHGNDKYTCLYRFQVHGFIDRLHHCQ</sequence>
<dbReference type="PANTHER" id="PTHR12911">
    <property type="entry name" value="SAD1/UNC-84-LIKE PROTEIN-RELATED"/>
    <property type="match status" value="1"/>
</dbReference>
<dbReference type="RefSeq" id="XP_002429071.1">
    <property type="nucleotide sequence ID" value="XM_002429026.1"/>
</dbReference>
<dbReference type="OMA" id="EARCAEC"/>
<dbReference type="GeneID" id="8234450"/>
<feature type="domain" description="SUN" evidence="5">
    <location>
        <begin position="54"/>
        <end position="217"/>
    </location>
</feature>
<dbReference type="Proteomes" id="UP000009046">
    <property type="component" value="Unassembled WGS sequence"/>
</dbReference>
<dbReference type="OrthoDB" id="342281at2759"/>
<dbReference type="EnsemblMetazoa" id="PHUM418710-RA">
    <property type="protein sequence ID" value="PHUM418710-PA"/>
    <property type="gene ID" value="PHUM418710"/>
</dbReference>
<evidence type="ECO:0000256" key="2">
    <source>
        <dbReference type="ARBA" id="ARBA00022692"/>
    </source>
</evidence>
<keyword evidence="3" id="KW-1133">Transmembrane helix</keyword>
<evidence type="ECO:0000313" key="7">
    <source>
        <dbReference type="EnsemblMetazoa" id="PHUM418710-PA"/>
    </source>
</evidence>
<reference evidence="6" key="2">
    <citation type="submission" date="2007-04" db="EMBL/GenBank/DDBJ databases">
        <title>The genome of the human body louse.</title>
        <authorList>
            <consortium name="The Human Body Louse Genome Consortium"/>
            <person name="Kirkness E."/>
            <person name="Walenz B."/>
            <person name="Hass B."/>
            <person name="Bruggner R."/>
            <person name="Strausberg R."/>
        </authorList>
    </citation>
    <scope>NUCLEOTIDE SEQUENCE</scope>
    <source>
        <strain evidence="6">USDA</strain>
    </source>
</reference>
<gene>
    <name evidence="7" type="primary">8234450</name>
    <name evidence="6" type="ORF">Phum_PHUM418710</name>
</gene>